<keyword evidence="7" id="KW-1185">Reference proteome</keyword>
<evidence type="ECO:0000256" key="1">
    <source>
        <dbReference type="ARBA" id="ARBA00009437"/>
    </source>
</evidence>
<evidence type="ECO:0000256" key="4">
    <source>
        <dbReference type="ARBA" id="ARBA00023163"/>
    </source>
</evidence>
<dbReference type="GO" id="GO:0006351">
    <property type="term" value="P:DNA-templated transcription"/>
    <property type="evidence" value="ECO:0007669"/>
    <property type="project" value="TreeGrafter"/>
</dbReference>
<dbReference type="InterPro" id="IPR005119">
    <property type="entry name" value="LysR_subst-bd"/>
</dbReference>
<dbReference type="CDD" id="cd08422">
    <property type="entry name" value="PBP2_CrgA_like"/>
    <property type="match status" value="1"/>
</dbReference>
<dbReference type="InterPro" id="IPR036388">
    <property type="entry name" value="WH-like_DNA-bd_sf"/>
</dbReference>
<gene>
    <name evidence="6" type="ORF">MD535_20145</name>
</gene>
<sequence length="293" mass="33154">MLDKMAFFIYVVRTGSISAAARKLNISVSAGSRWLQELEQKFGLPLYRRNNRLLKPTPAGQKLFDDFSIIVDRSEAVVRSMQDYQQYDKGHIDIICTPVFANHFLMEKISQYLTSNPNVTFNLNITPWALDHAADSDITISANASYQGYRERDLHLVRREIMQSPFVVVASPDYLTKHMTPAAPCELTNHQCLFATTLTGSNDWVFHQNNECQIVKVPKSLEVNDSDLLLQATLNGAGIAYLPLFLVDDYIKRGEIIPILEDFDTSVWSLNVYYQPPATASAVAIHFKEFLLA</sequence>
<evidence type="ECO:0000313" key="7">
    <source>
        <dbReference type="Proteomes" id="UP001155587"/>
    </source>
</evidence>
<dbReference type="InterPro" id="IPR000847">
    <property type="entry name" value="LysR_HTH_N"/>
</dbReference>
<comment type="similarity">
    <text evidence="1">Belongs to the LysR transcriptional regulatory family.</text>
</comment>
<organism evidence="6 7">
    <name type="scientific">Vibrio qingdaonensis</name>
    <dbReference type="NCBI Taxonomy" id="2829491"/>
    <lineage>
        <taxon>Bacteria</taxon>
        <taxon>Pseudomonadati</taxon>
        <taxon>Pseudomonadota</taxon>
        <taxon>Gammaproteobacteria</taxon>
        <taxon>Vibrionales</taxon>
        <taxon>Vibrionaceae</taxon>
        <taxon>Vibrio</taxon>
    </lineage>
</organism>
<evidence type="ECO:0000256" key="2">
    <source>
        <dbReference type="ARBA" id="ARBA00023015"/>
    </source>
</evidence>
<dbReference type="PANTHER" id="PTHR30537:SF35">
    <property type="entry name" value="TRANSCRIPTIONAL REGULATORY PROTEIN"/>
    <property type="match status" value="1"/>
</dbReference>
<name>A0A9X3CRT9_9VIBR</name>
<keyword evidence="4" id="KW-0804">Transcription</keyword>
<evidence type="ECO:0000256" key="3">
    <source>
        <dbReference type="ARBA" id="ARBA00023125"/>
    </source>
</evidence>
<dbReference type="GO" id="GO:0043565">
    <property type="term" value="F:sequence-specific DNA binding"/>
    <property type="evidence" value="ECO:0007669"/>
    <property type="project" value="TreeGrafter"/>
</dbReference>
<dbReference type="Pfam" id="PF03466">
    <property type="entry name" value="LysR_substrate"/>
    <property type="match status" value="1"/>
</dbReference>
<comment type="caution">
    <text evidence="6">The sequence shown here is derived from an EMBL/GenBank/DDBJ whole genome shotgun (WGS) entry which is preliminary data.</text>
</comment>
<dbReference type="GO" id="GO:0003700">
    <property type="term" value="F:DNA-binding transcription factor activity"/>
    <property type="evidence" value="ECO:0007669"/>
    <property type="project" value="InterPro"/>
</dbReference>
<proteinExistence type="inferred from homology"/>
<evidence type="ECO:0000313" key="6">
    <source>
        <dbReference type="EMBL" id="MCW8348301.1"/>
    </source>
</evidence>
<feature type="domain" description="HTH lysR-type" evidence="5">
    <location>
        <begin position="1"/>
        <end position="57"/>
    </location>
</feature>
<accession>A0A9X3CRT9</accession>
<dbReference type="PROSITE" id="PS50931">
    <property type="entry name" value="HTH_LYSR"/>
    <property type="match status" value="1"/>
</dbReference>
<dbReference type="Pfam" id="PF00126">
    <property type="entry name" value="HTH_1"/>
    <property type="match status" value="1"/>
</dbReference>
<dbReference type="SUPFAM" id="SSF53850">
    <property type="entry name" value="Periplasmic binding protein-like II"/>
    <property type="match status" value="1"/>
</dbReference>
<protein>
    <submittedName>
        <fullName evidence="6">LysR family transcriptional regulator</fullName>
    </submittedName>
</protein>
<dbReference type="AlphaFoldDB" id="A0A9X3CRT9"/>
<keyword evidence="3" id="KW-0238">DNA-binding</keyword>
<dbReference type="InterPro" id="IPR058163">
    <property type="entry name" value="LysR-type_TF_proteobact-type"/>
</dbReference>
<reference evidence="6" key="1">
    <citation type="submission" date="2022-02" db="EMBL/GenBank/DDBJ databases">
        <title>Vibrio sp. nov, a new bacterium isolated from seawater.</title>
        <authorList>
            <person name="Yuan Y."/>
        </authorList>
    </citation>
    <scope>NUCLEOTIDE SEQUENCE</scope>
    <source>
        <strain evidence="6">ZSDZ65</strain>
    </source>
</reference>
<evidence type="ECO:0000259" key="5">
    <source>
        <dbReference type="PROSITE" id="PS50931"/>
    </source>
</evidence>
<dbReference type="Proteomes" id="UP001155587">
    <property type="component" value="Unassembled WGS sequence"/>
</dbReference>
<dbReference type="RefSeq" id="WP_265676825.1">
    <property type="nucleotide sequence ID" value="NZ_JAKRRY010000035.1"/>
</dbReference>
<dbReference type="PANTHER" id="PTHR30537">
    <property type="entry name" value="HTH-TYPE TRANSCRIPTIONAL REGULATOR"/>
    <property type="match status" value="1"/>
</dbReference>
<dbReference type="Gene3D" id="3.40.190.290">
    <property type="match status" value="1"/>
</dbReference>
<dbReference type="SUPFAM" id="SSF46785">
    <property type="entry name" value="Winged helix' DNA-binding domain"/>
    <property type="match status" value="1"/>
</dbReference>
<dbReference type="EMBL" id="JAKRRY010000035">
    <property type="protein sequence ID" value="MCW8348301.1"/>
    <property type="molecule type" value="Genomic_DNA"/>
</dbReference>
<dbReference type="InterPro" id="IPR036390">
    <property type="entry name" value="WH_DNA-bd_sf"/>
</dbReference>
<dbReference type="Gene3D" id="1.10.10.10">
    <property type="entry name" value="Winged helix-like DNA-binding domain superfamily/Winged helix DNA-binding domain"/>
    <property type="match status" value="1"/>
</dbReference>
<keyword evidence="2" id="KW-0805">Transcription regulation</keyword>